<feature type="transmembrane region" description="Helical" evidence="1">
    <location>
        <begin position="210"/>
        <end position="228"/>
    </location>
</feature>
<accession>A0A1J5SIL3</accession>
<feature type="transmembrane region" description="Helical" evidence="1">
    <location>
        <begin position="91"/>
        <end position="112"/>
    </location>
</feature>
<keyword evidence="1" id="KW-0472">Membrane</keyword>
<reference evidence="2" key="1">
    <citation type="submission" date="2016-10" db="EMBL/GenBank/DDBJ databases">
        <title>Sequence of Gallionella enrichment culture.</title>
        <authorList>
            <person name="Poehlein A."/>
            <person name="Muehling M."/>
            <person name="Daniel R."/>
        </authorList>
    </citation>
    <scope>NUCLEOTIDE SEQUENCE</scope>
</reference>
<protein>
    <submittedName>
        <fullName evidence="2">Uncharacterized protein</fullName>
    </submittedName>
</protein>
<gene>
    <name evidence="2" type="ORF">GALL_139180</name>
</gene>
<feature type="transmembrane region" description="Helical" evidence="1">
    <location>
        <begin position="44"/>
        <end position="70"/>
    </location>
</feature>
<evidence type="ECO:0000313" key="2">
    <source>
        <dbReference type="EMBL" id="OIR03981.1"/>
    </source>
</evidence>
<keyword evidence="1" id="KW-1133">Transmembrane helix</keyword>
<feature type="transmembrane region" description="Helical" evidence="1">
    <location>
        <begin position="351"/>
        <end position="377"/>
    </location>
</feature>
<feature type="transmembrane region" description="Helical" evidence="1">
    <location>
        <begin position="7"/>
        <end position="24"/>
    </location>
</feature>
<organism evidence="2">
    <name type="scientific">mine drainage metagenome</name>
    <dbReference type="NCBI Taxonomy" id="410659"/>
    <lineage>
        <taxon>unclassified sequences</taxon>
        <taxon>metagenomes</taxon>
        <taxon>ecological metagenomes</taxon>
    </lineage>
</organism>
<comment type="caution">
    <text evidence="2">The sequence shown here is derived from an EMBL/GenBank/DDBJ whole genome shotgun (WGS) entry which is preliminary data.</text>
</comment>
<feature type="transmembrane region" description="Helical" evidence="1">
    <location>
        <begin position="249"/>
        <end position="267"/>
    </location>
</feature>
<dbReference type="AlphaFoldDB" id="A0A1J5SIL3"/>
<dbReference type="EMBL" id="MLJW01000061">
    <property type="protein sequence ID" value="OIR03981.1"/>
    <property type="molecule type" value="Genomic_DNA"/>
</dbReference>
<evidence type="ECO:0000256" key="1">
    <source>
        <dbReference type="SAM" id="Phobius"/>
    </source>
</evidence>
<name>A0A1J5SIL3_9ZZZZ</name>
<feature type="transmembrane region" description="Helical" evidence="1">
    <location>
        <begin position="312"/>
        <end position="331"/>
    </location>
</feature>
<proteinExistence type="predicted"/>
<feature type="transmembrane region" description="Helical" evidence="1">
    <location>
        <begin position="287"/>
        <end position="305"/>
    </location>
</feature>
<feature type="transmembrane region" description="Helical" evidence="1">
    <location>
        <begin position="118"/>
        <end position="142"/>
    </location>
</feature>
<sequence>MRLSASLFDFVPYPIIAMTTFPAVDLIPLPAPVWLFKGLHVLTLSLHFVAVEVLIGGLLAAIFLNLAGVLRRGTPGSELQLGASAALARRMPIVMTYVINLGVPPLLFSQVLYGRALYTSSVLIGVYWISVIFLLMACYWLLYRFAKGTEQGRAVWWIGGLAWLLAGGIARIYTMNMTLMLRPEVWRSMYEASSVGLHLPPHDPTALPRWLFMMAGGVWVAGLWMVWISSRKSIEAALARHLSGLGGRLAVIGIVAQGAVGVMLLGSLAPSLREALGSNAVYADCRLAWTVLAAGVLLFGAWAAVARPRSSVAAYGSALLVVLTIAAWTLFRDGLRDLTLAAKGFNVWDRVVVTNWSVVAVFFVVFVAGLGALAWLVSVMARAKTQSEGSLP</sequence>
<keyword evidence="1" id="KW-0812">Transmembrane</keyword>
<feature type="transmembrane region" description="Helical" evidence="1">
    <location>
        <begin position="154"/>
        <end position="173"/>
    </location>
</feature>